<dbReference type="GO" id="GO:0061671">
    <property type="term" value="C:Cbp3p-Cbp6 complex"/>
    <property type="evidence" value="ECO:0007669"/>
    <property type="project" value="InterPro"/>
</dbReference>
<gene>
    <name evidence="1" type="ORF">N658DRAFT_477028</name>
</gene>
<dbReference type="Pfam" id="PF20180">
    <property type="entry name" value="UQCC2_CBP6"/>
    <property type="match status" value="1"/>
</dbReference>
<evidence type="ECO:0000313" key="1">
    <source>
        <dbReference type="EMBL" id="KAK4098504.1"/>
    </source>
</evidence>
<dbReference type="EMBL" id="MU863658">
    <property type="protein sequence ID" value="KAK4098504.1"/>
    <property type="molecule type" value="Genomic_DNA"/>
</dbReference>
<name>A0AAN6SZH2_9PEZI</name>
<protein>
    <submittedName>
        <fullName evidence="1">Uncharacterized protein</fullName>
    </submittedName>
</protein>
<comment type="caution">
    <text evidence="1">The sequence shown here is derived from an EMBL/GenBank/DDBJ whole genome shotgun (WGS) entry which is preliminary data.</text>
</comment>
<dbReference type="GO" id="GO:0043022">
    <property type="term" value="F:ribosome binding"/>
    <property type="evidence" value="ECO:0007669"/>
    <property type="project" value="InterPro"/>
</dbReference>
<accession>A0AAN6SZH2</accession>
<dbReference type="PANTHER" id="PTHR28250">
    <property type="entry name" value="CYTOCHROME B PRE-MRNA-PROCESSING PROTEIN 6"/>
    <property type="match status" value="1"/>
</dbReference>
<reference evidence="1" key="2">
    <citation type="submission" date="2023-05" db="EMBL/GenBank/DDBJ databases">
        <authorList>
            <consortium name="Lawrence Berkeley National Laboratory"/>
            <person name="Steindorff A."/>
            <person name="Hensen N."/>
            <person name="Bonometti L."/>
            <person name="Westerberg I."/>
            <person name="Brannstrom I.O."/>
            <person name="Guillou S."/>
            <person name="Cros-Aarteil S."/>
            <person name="Calhoun S."/>
            <person name="Haridas S."/>
            <person name="Kuo A."/>
            <person name="Mondo S."/>
            <person name="Pangilinan J."/>
            <person name="Riley R."/>
            <person name="Labutti K."/>
            <person name="Andreopoulos B."/>
            <person name="Lipzen A."/>
            <person name="Chen C."/>
            <person name="Yanf M."/>
            <person name="Daum C."/>
            <person name="Ng V."/>
            <person name="Clum A."/>
            <person name="Ohm R."/>
            <person name="Martin F."/>
            <person name="Silar P."/>
            <person name="Natvig D."/>
            <person name="Lalanne C."/>
            <person name="Gautier V."/>
            <person name="Ament-Velasquez S.L."/>
            <person name="Kruys A."/>
            <person name="Hutchinson M.I."/>
            <person name="Powell A.J."/>
            <person name="Barry K."/>
            <person name="Miller A.N."/>
            <person name="Grigoriev I.V."/>
            <person name="Debuchy R."/>
            <person name="Gladieux P."/>
            <person name="Thoren M.H."/>
            <person name="Johannesson H."/>
        </authorList>
    </citation>
    <scope>NUCLEOTIDE SEQUENCE</scope>
    <source>
        <strain evidence="1">CBS 757.83</strain>
    </source>
</reference>
<dbReference type="InterPro" id="IPR037653">
    <property type="entry name" value="Cbp6"/>
</dbReference>
<proteinExistence type="predicted"/>
<keyword evidence="2" id="KW-1185">Reference proteome</keyword>
<dbReference type="Proteomes" id="UP001305647">
    <property type="component" value="Unassembled WGS sequence"/>
</dbReference>
<reference evidence="1" key="1">
    <citation type="journal article" date="2023" name="Mol. Phylogenet. Evol.">
        <title>Genome-scale phylogeny and comparative genomics of the fungal order Sordariales.</title>
        <authorList>
            <person name="Hensen N."/>
            <person name="Bonometti L."/>
            <person name="Westerberg I."/>
            <person name="Brannstrom I.O."/>
            <person name="Guillou S."/>
            <person name="Cros-Aarteil S."/>
            <person name="Calhoun S."/>
            <person name="Haridas S."/>
            <person name="Kuo A."/>
            <person name="Mondo S."/>
            <person name="Pangilinan J."/>
            <person name="Riley R."/>
            <person name="LaButti K."/>
            <person name="Andreopoulos B."/>
            <person name="Lipzen A."/>
            <person name="Chen C."/>
            <person name="Yan M."/>
            <person name="Daum C."/>
            <person name="Ng V."/>
            <person name="Clum A."/>
            <person name="Steindorff A."/>
            <person name="Ohm R.A."/>
            <person name="Martin F."/>
            <person name="Silar P."/>
            <person name="Natvig D.O."/>
            <person name="Lalanne C."/>
            <person name="Gautier V."/>
            <person name="Ament-Velasquez S.L."/>
            <person name="Kruys A."/>
            <person name="Hutchinson M.I."/>
            <person name="Powell A.J."/>
            <person name="Barry K."/>
            <person name="Miller A.N."/>
            <person name="Grigoriev I.V."/>
            <person name="Debuchy R."/>
            <person name="Gladieux P."/>
            <person name="Hiltunen Thoren M."/>
            <person name="Johannesson H."/>
        </authorList>
    </citation>
    <scope>NUCLEOTIDE SEQUENCE</scope>
    <source>
        <strain evidence="1">CBS 757.83</strain>
    </source>
</reference>
<dbReference type="GO" id="GO:0034551">
    <property type="term" value="P:mitochondrial respiratory chain complex III assembly"/>
    <property type="evidence" value="ECO:0007669"/>
    <property type="project" value="TreeGrafter"/>
</dbReference>
<dbReference type="AlphaFoldDB" id="A0AAN6SZH2"/>
<organism evidence="1 2">
    <name type="scientific">Parathielavia hyrcaniae</name>
    <dbReference type="NCBI Taxonomy" id="113614"/>
    <lineage>
        <taxon>Eukaryota</taxon>
        <taxon>Fungi</taxon>
        <taxon>Dikarya</taxon>
        <taxon>Ascomycota</taxon>
        <taxon>Pezizomycotina</taxon>
        <taxon>Sordariomycetes</taxon>
        <taxon>Sordariomycetidae</taxon>
        <taxon>Sordariales</taxon>
        <taxon>Chaetomiaceae</taxon>
        <taxon>Parathielavia</taxon>
    </lineage>
</organism>
<evidence type="ECO:0000313" key="2">
    <source>
        <dbReference type="Proteomes" id="UP001305647"/>
    </source>
</evidence>
<sequence length="122" mass="13735">MSGAARSVAVNHFRGALTRWPKDVLRPDCQLQDVLAKRLGKGSLAATTKGLTQEQADLKQTNALYSLLEDRYKNKYRAPAGLYEPKSNPTYYKDLVKELEEAPHRSWLGRLAKKLSGMVRFA</sequence>
<dbReference type="PANTHER" id="PTHR28250:SF1">
    <property type="entry name" value="CYTOCHROME B PRE-MRNA-PROCESSING PROTEIN 6"/>
    <property type="match status" value="1"/>
</dbReference>